<keyword evidence="1" id="KW-1133">Transmembrane helix</keyword>
<gene>
    <name evidence="2" type="ORF">MSAN_00096900</name>
</gene>
<feature type="transmembrane region" description="Helical" evidence="1">
    <location>
        <begin position="38"/>
        <end position="60"/>
    </location>
</feature>
<sequence>MPLTPGTKSHLGAFRIIYAAIYTLVLVGALISNRANSFVNFVFFDCTPSTIGLVFSCIIIRVSRGTAYEEQPTAATLVSRASVRFRFGNSGLNTQTYDRTPGVQVRLEREAETDGTRVNYGVKHAEAVV</sequence>
<organism evidence="2 3">
    <name type="scientific">Mycena sanguinolenta</name>
    <dbReference type="NCBI Taxonomy" id="230812"/>
    <lineage>
        <taxon>Eukaryota</taxon>
        <taxon>Fungi</taxon>
        <taxon>Dikarya</taxon>
        <taxon>Basidiomycota</taxon>
        <taxon>Agaricomycotina</taxon>
        <taxon>Agaricomycetes</taxon>
        <taxon>Agaricomycetidae</taxon>
        <taxon>Agaricales</taxon>
        <taxon>Marasmiineae</taxon>
        <taxon>Mycenaceae</taxon>
        <taxon>Mycena</taxon>
    </lineage>
</organism>
<proteinExistence type="predicted"/>
<reference evidence="2" key="1">
    <citation type="submission" date="2020-05" db="EMBL/GenBank/DDBJ databases">
        <title>Mycena genomes resolve the evolution of fungal bioluminescence.</title>
        <authorList>
            <person name="Tsai I.J."/>
        </authorList>
    </citation>
    <scope>NUCLEOTIDE SEQUENCE</scope>
    <source>
        <strain evidence="2">160909Yilan</strain>
    </source>
</reference>
<name>A0A8H7DJS0_9AGAR</name>
<keyword evidence="1" id="KW-0472">Membrane</keyword>
<evidence type="ECO:0000256" key="1">
    <source>
        <dbReference type="SAM" id="Phobius"/>
    </source>
</evidence>
<dbReference type="AlphaFoldDB" id="A0A8H7DJS0"/>
<accession>A0A8H7DJS0</accession>
<dbReference type="EMBL" id="JACAZH010000001">
    <property type="protein sequence ID" value="KAF7376795.1"/>
    <property type="molecule type" value="Genomic_DNA"/>
</dbReference>
<keyword evidence="3" id="KW-1185">Reference proteome</keyword>
<feature type="transmembrane region" description="Helical" evidence="1">
    <location>
        <begin position="12"/>
        <end position="32"/>
    </location>
</feature>
<protein>
    <submittedName>
        <fullName evidence="2">Uncharacterized protein</fullName>
    </submittedName>
</protein>
<dbReference type="OrthoDB" id="2751465at2759"/>
<keyword evidence="1" id="KW-0812">Transmembrane</keyword>
<dbReference type="Proteomes" id="UP000623467">
    <property type="component" value="Unassembled WGS sequence"/>
</dbReference>
<comment type="caution">
    <text evidence="2">The sequence shown here is derived from an EMBL/GenBank/DDBJ whole genome shotgun (WGS) entry which is preliminary data.</text>
</comment>
<evidence type="ECO:0000313" key="2">
    <source>
        <dbReference type="EMBL" id="KAF7376795.1"/>
    </source>
</evidence>
<evidence type="ECO:0000313" key="3">
    <source>
        <dbReference type="Proteomes" id="UP000623467"/>
    </source>
</evidence>